<organism evidence="1">
    <name type="scientific">hydrothermal vent metagenome</name>
    <dbReference type="NCBI Taxonomy" id="652676"/>
    <lineage>
        <taxon>unclassified sequences</taxon>
        <taxon>metagenomes</taxon>
        <taxon>ecological metagenomes</taxon>
    </lineage>
</organism>
<accession>A0A1W1BLN5</accession>
<dbReference type="Gene3D" id="3.90.226.10">
    <property type="entry name" value="2-enoyl-CoA Hydratase, Chain A, domain 1"/>
    <property type="match status" value="1"/>
</dbReference>
<keyword evidence="1" id="KW-0371">Homeobox</keyword>
<gene>
    <name evidence="1" type="ORF">MNB_SV-6-1415</name>
</gene>
<dbReference type="GO" id="GO:0003677">
    <property type="term" value="F:DNA binding"/>
    <property type="evidence" value="ECO:0007669"/>
    <property type="project" value="UniProtKB-KW"/>
</dbReference>
<dbReference type="InterPro" id="IPR047180">
    <property type="entry name" value="HoxX-like"/>
</dbReference>
<reference evidence="1" key="1">
    <citation type="submission" date="2016-10" db="EMBL/GenBank/DDBJ databases">
        <authorList>
            <person name="de Groot N.N."/>
        </authorList>
    </citation>
    <scope>NUCLEOTIDE SEQUENCE</scope>
</reference>
<dbReference type="SUPFAM" id="SSF52096">
    <property type="entry name" value="ClpP/crotonase"/>
    <property type="match status" value="1"/>
</dbReference>
<name>A0A1W1BLN5_9ZZZZ</name>
<dbReference type="InterPro" id="IPR029045">
    <property type="entry name" value="ClpP/crotonase-like_dom_sf"/>
</dbReference>
<dbReference type="PANTHER" id="PTHR43388:SF1">
    <property type="entry name" value="HYDROGENASE MATURATION FACTOR HOXX"/>
    <property type="match status" value="1"/>
</dbReference>
<proteinExistence type="predicted"/>
<sequence length="156" mass="18382">MGLACDYVVGKEGVVLNPHYKTLGLSGSEYHTYTLPKRVSEAMSQKLLDECLPISVGMAKEIGMIDEVFSRENYYEELHQFALSTIDDDFLWDKQDYLEVNRAKIEALKERELQTMHPEFWDKESTFHKLRQEFVYKVCPRETPKRLKYKARRDHA</sequence>
<evidence type="ECO:0000313" key="1">
    <source>
        <dbReference type="EMBL" id="SFV54438.1"/>
    </source>
</evidence>
<dbReference type="PANTHER" id="PTHR43388">
    <property type="entry name" value="HYDROGENASE MATURATION FACTOR HOXX"/>
    <property type="match status" value="1"/>
</dbReference>
<protein>
    <submittedName>
        <fullName evidence="1">Hydrogenase assembly protein HoxX</fullName>
    </submittedName>
</protein>
<dbReference type="AlphaFoldDB" id="A0A1W1BLN5"/>
<dbReference type="EMBL" id="FPHC01000033">
    <property type="protein sequence ID" value="SFV54438.1"/>
    <property type="molecule type" value="Genomic_DNA"/>
</dbReference>